<keyword evidence="1" id="KW-0472">Membrane</keyword>
<protein>
    <submittedName>
        <fullName evidence="2">Uncharacterized protein</fullName>
    </submittedName>
</protein>
<dbReference type="EMBL" id="JABBWG010000464">
    <property type="protein sequence ID" value="KAG1793043.1"/>
    <property type="molecule type" value="Genomic_DNA"/>
</dbReference>
<gene>
    <name evidence="2" type="ORF">BJ212DRAFT_1307212</name>
</gene>
<feature type="transmembrane region" description="Helical" evidence="1">
    <location>
        <begin position="114"/>
        <end position="133"/>
    </location>
</feature>
<dbReference type="GeneID" id="64627859"/>
<dbReference type="AlphaFoldDB" id="A0A9P7AN77"/>
<accession>A0A9P7AN77</accession>
<proteinExistence type="predicted"/>
<organism evidence="2 3">
    <name type="scientific">Suillus subaureus</name>
    <dbReference type="NCBI Taxonomy" id="48587"/>
    <lineage>
        <taxon>Eukaryota</taxon>
        <taxon>Fungi</taxon>
        <taxon>Dikarya</taxon>
        <taxon>Basidiomycota</taxon>
        <taxon>Agaricomycotina</taxon>
        <taxon>Agaricomycetes</taxon>
        <taxon>Agaricomycetidae</taxon>
        <taxon>Boletales</taxon>
        <taxon>Suillineae</taxon>
        <taxon>Suillaceae</taxon>
        <taxon>Suillus</taxon>
    </lineage>
</organism>
<keyword evidence="1" id="KW-0812">Transmembrane</keyword>
<feature type="non-terminal residue" evidence="2">
    <location>
        <position position="1"/>
    </location>
</feature>
<dbReference type="Proteomes" id="UP000807769">
    <property type="component" value="Unassembled WGS sequence"/>
</dbReference>
<evidence type="ECO:0000313" key="3">
    <source>
        <dbReference type="Proteomes" id="UP000807769"/>
    </source>
</evidence>
<dbReference type="RefSeq" id="XP_041184968.1">
    <property type="nucleotide sequence ID" value="XM_041333842.1"/>
</dbReference>
<keyword evidence="1" id="KW-1133">Transmembrane helix</keyword>
<reference evidence="2" key="1">
    <citation type="journal article" date="2020" name="New Phytol.">
        <title>Comparative genomics reveals dynamic genome evolution in host specialist ectomycorrhizal fungi.</title>
        <authorList>
            <person name="Lofgren L.A."/>
            <person name="Nguyen N.H."/>
            <person name="Vilgalys R."/>
            <person name="Ruytinx J."/>
            <person name="Liao H.L."/>
            <person name="Branco S."/>
            <person name="Kuo A."/>
            <person name="LaButti K."/>
            <person name="Lipzen A."/>
            <person name="Andreopoulos W."/>
            <person name="Pangilinan J."/>
            <person name="Riley R."/>
            <person name="Hundley H."/>
            <person name="Na H."/>
            <person name="Barry K."/>
            <person name="Grigoriev I.V."/>
            <person name="Stajich J.E."/>
            <person name="Kennedy P.G."/>
        </authorList>
    </citation>
    <scope>NUCLEOTIDE SEQUENCE</scope>
    <source>
        <strain evidence="2">MN1</strain>
    </source>
</reference>
<keyword evidence="3" id="KW-1185">Reference proteome</keyword>
<evidence type="ECO:0000256" key="1">
    <source>
        <dbReference type="SAM" id="Phobius"/>
    </source>
</evidence>
<dbReference type="OrthoDB" id="3042164at2759"/>
<comment type="caution">
    <text evidence="2">The sequence shown here is derived from an EMBL/GenBank/DDBJ whole genome shotgun (WGS) entry which is preliminary data.</text>
</comment>
<evidence type="ECO:0000313" key="2">
    <source>
        <dbReference type="EMBL" id="KAG1793043.1"/>
    </source>
</evidence>
<name>A0A9P7AN77_9AGAM</name>
<sequence>AARQLAEQRHACTNTSQISSGTFRVREVQHYVGRPVTVPAPGAALVFLSSNAYAESGNPSTQTFSTTAVTKTANTARVDPSVLATSNGMSGATWELGARMSVTMFMLQSKFLKLLWGMQLFIWTGQIWMLGAAKNSAEVMN</sequence>